<evidence type="ECO:0000313" key="3">
    <source>
        <dbReference type="Proteomes" id="UP000006038"/>
    </source>
</evidence>
<dbReference type="Proteomes" id="UP000006038">
    <property type="component" value="Unassembled WGS sequence"/>
</dbReference>
<keyword evidence="3" id="KW-1185">Reference proteome</keyword>
<dbReference type="Gramene" id="OB0188G10010.1">
    <property type="protein sequence ID" value="OB0188G10010.1"/>
    <property type="gene ID" value="OB0188G10010"/>
</dbReference>
<evidence type="ECO:0000313" key="2">
    <source>
        <dbReference type="EnsemblPlants" id="OB0188G10010.1"/>
    </source>
</evidence>
<name>J3KVH3_ORYBR</name>
<dbReference type="EnsemblPlants" id="OB0188G10010.1">
    <property type="protein sequence ID" value="OB0188G10010.1"/>
    <property type="gene ID" value="OB0188G10010"/>
</dbReference>
<proteinExistence type="predicted"/>
<organism evidence="2">
    <name type="scientific">Oryza brachyantha</name>
    <name type="common">malo sina</name>
    <dbReference type="NCBI Taxonomy" id="4533"/>
    <lineage>
        <taxon>Eukaryota</taxon>
        <taxon>Viridiplantae</taxon>
        <taxon>Streptophyta</taxon>
        <taxon>Embryophyta</taxon>
        <taxon>Tracheophyta</taxon>
        <taxon>Spermatophyta</taxon>
        <taxon>Magnoliopsida</taxon>
        <taxon>Liliopsida</taxon>
        <taxon>Poales</taxon>
        <taxon>Poaceae</taxon>
        <taxon>BOP clade</taxon>
        <taxon>Oryzoideae</taxon>
        <taxon>Oryzeae</taxon>
        <taxon>Oryzinae</taxon>
        <taxon>Oryza</taxon>
    </lineage>
</organism>
<evidence type="ECO:0000259" key="1">
    <source>
        <dbReference type="Pfam" id="PF03017"/>
    </source>
</evidence>
<dbReference type="InterPro" id="IPR004252">
    <property type="entry name" value="Probable_transposase_24"/>
</dbReference>
<dbReference type="Pfam" id="PF03004">
    <property type="entry name" value="Transposase_24"/>
    <property type="match status" value="1"/>
</dbReference>
<dbReference type="STRING" id="4533.J3KVH3"/>
<dbReference type="Pfam" id="PF03017">
    <property type="entry name" value="Transposase_23"/>
    <property type="match status" value="1"/>
</dbReference>
<dbReference type="InterPro" id="IPR004264">
    <property type="entry name" value="Transposase_23"/>
</dbReference>
<feature type="domain" description="Transposase Tnp1/En/Spm-like" evidence="1">
    <location>
        <begin position="370"/>
        <end position="431"/>
    </location>
</feature>
<protein>
    <recommendedName>
        <fullName evidence="1">Transposase Tnp1/En/Spm-like domain-containing protein</fullName>
    </recommendedName>
</protein>
<dbReference type="HOGENOM" id="CLU_646222_0_0_1"/>
<accession>J3KVH3</accession>
<dbReference type="AlphaFoldDB" id="J3KVH3"/>
<reference evidence="2" key="1">
    <citation type="submission" date="2015-06" db="UniProtKB">
        <authorList>
            <consortium name="EnsemblPlants"/>
        </authorList>
    </citation>
    <scope>IDENTIFICATION</scope>
</reference>
<sequence length="460" mass="51851">MVRLPRRLRKLSLDEHVLGDEQVNKQNLHFNKDLNLHLEDDDGVNIQVEENDLEDYSESDNLLTELPNLSRRPINIISKMFLSIIGTDGVVRQVLGEFKKEKSKGKVHSIDVWDEAHKKKDPRLKAALEMVYNELAKRKDTKSGNLSTKDYEEVFRGIVGKETKLQGYYDNNNNWSQENIDEQVNSTKSCDNVEQQLHSFSYAKATDGHVNLSVPQGHMIAKVHSFEQANDGSTNGFANNLANPDANLHSTSNYVQQSCNICCTNAKDHHENLSVLYERTFAKGHIQQTNNDIIDTFVSELEDLSSSAHAIPNNMQLQQASVASSGKRPRSSESYVEPILSHKDKVNQVPQRKEVLKQSSSKLDQRVVYIFSLNPVYKNRVVAKGNLVTMDSTHVVGGDMVGSEYYGVAIHAVSNIANERLPRPFENCHTVKKLKANTSTCVEKGVDYEKNRSKGVPFQK</sequence>